<feature type="domain" description="HTH cro/C1-type" evidence="1">
    <location>
        <begin position="45"/>
        <end position="99"/>
    </location>
</feature>
<dbReference type="RefSeq" id="WP_377944251.1">
    <property type="nucleotide sequence ID" value="NZ_JBHUCX010000052.1"/>
</dbReference>
<dbReference type="CDD" id="cd00093">
    <property type="entry name" value="HTH_XRE"/>
    <property type="match status" value="1"/>
</dbReference>
<evidence type="ECO:0000313" key="3">
    <source>
        <dbReference type="Proteomes" id="UP001597079"/>
    </source>
</evidence>
<evidence type="ECO:0000259" key="1">
    <source>
        <dbReference type="PROSITE" id="PS50943"/>
    </source>
</evidence>
<dbReference type="InterPro" id="IPR001387">
    <property type="entry name" value="Cro/C1-type_HTH"/>
</dbReference>
<evidence type="ECO:0000313" key="2">
    <source>
        <dbReference type="EMBL" id="MFD1676352.1"/>
    </source>
</evidence>
<dbReference type="SUPFAM" id="SSF47413">
    <property type="entry name" value="lambda repressor-like DNA-binding domains"/>
    <property type="match status" value="1"/>
</dbReference>
<organism evidence="2 3">
    <name type="scientific">Alicyclobacillus fodiniaquatilis</name>
    <dbReference type="NCBI Taxonomy" id="1661150"/>
    <lineage>
        <taxon>Bacteria</taxon>
        <taxon>Bacillati</taxon>
        <taxon>Bacillota</taxon>
        <taxon>Bacilli</taxon>
        <taxon>Bacillales</taxon>
        <taxon>Alicyclobacillaceae</taxon>
        <taxon>Alicyclobacillus</taxon>
    </lineage>
</organism>
<accession>A0ABW4JIZ6</accession>
<proteinExistence type="predicted"/>
<sequence>MNERRKQELTRGSDGLLHWDDVRNDLYSKAEQSETDHLVRLITAMVLRRKILGLTQDELAQRAGVKQSAIARLETGNSVPRVDTLFRVADALDLQLELIPRSREGANEQAAAAFHV</sequence>
<dbReference type="InterPro" id="IPR010982">
    <property type="entry name" value="Lambda_DNA-bd_dom_sf"/>
</dbReference>
<gene>
    <name evidence="2" type="ORF">ACFSB2_16740</name>
</gene>
<dbReference type="SMART" id="SM00530">
    <property type="entry name" value="HTH_XRE"/>
    <property type="match status" value="1"/>
</dbReference>
<dbReference type="Proteomes" id="UP001597079">
    <property type="component" value="Unassembled WGS sequence"/>
</dbReference>
<protein>
    <submittedName>
        <fullName evidence="2">Helix-turn-helix domain-containing protein</fullName>
    </submittedName>
</protein>
<comment type="caution">
    <text evidence="2">The sequence shown here is derived from an EMBL/GenBank/DDBJ whole genome shotgun (WGS) entry which is preliminary data.</text>
</comment>
<dbReference type="Pfam" id="PF01381">
    <property type="entry name" value="HTH_3"/>
    <property type="match status" value="1"/>
</dbReference>
<dbReference type="PROSITE" id="PS50943">
    <property type="entry name" value="HTH_CROC1"/>
    <property type="match status" value="1"/>
</dbReference>
<reference evidence="3" key="1">
    <citation type="journal article" date="2019" name="Int. J. Syst. Evol. Microbiol.">
        <title>The Global Catalogue of Microorganisms (GCM) 10K type strain sequencing project: providing services to taxonomists for standard genome sequencing and annotation.</title>
        <authorList>
            <consortium name="The Broad Institute Genomics Platform"/>
            <consortium name="The Broad Institute Genome Sequencing Center for Infectious Disease"/>
            <person name="Wu L."/>
            <person name="Ma J."/>
        </authorList>
    </citation>
    <scope>NUCLEOTIDE SEQUENCE [LARGE SCALE GENOMIC DNA]</scope>
    <source>
        <strain evidence="3">CGMCC 1.12286</strain>
    </source>
</reference>
<keyword evidence="3" id="KW-1185">Reference proteome</keyword>
<dbReference type="Gene3D" id="1.10.260.40">
    <property type="entry name" value="lambda repressor-like DNA-binding domains"/>
    <property type="match status" value="1"/>
</dbReference>
<dbReference type="EMBL" id="JBHUCX010000052">
    <property type="protein sequence ID" value="MFD1676352.1"/>
    <property type="molecule type" value="Genomic_DNA"/>
</dbReference>
<name>A0ABW4JIZ6_9BACL</name>